<comment type="caution">
    <text evidence="1">The sequence shown here is derived from an EMBL/GenBank/DDBJ whole genome shotgun (WGS) entry which is preliminary data.</text>
</comment>
<dbReference type="Proteomes" id="UP001319080">
    <property type="component" value="Unassembled WGS sequence"/>
</dbReference>
<evidence type="ECO:0000313" key="2">
    <source>
        <dbReference type="Proteomes" id="UP001319080"/>
    </source>
</evidence>
<dbReference type="RefSeq" id="WP_254086421.1">
    <property type="nucleotide sequence ID" value="NZ_JAHESE010000026.1"/>
</dbReference>
<reference evidence="1 2" key="1">
    <citation type="submission" date="2021-05" db="EMBL/GenBank/DDBJ databases">
        <title>A Polyphasic approach of four new species of the genus Ohtaekwangia: Ohtaekwangia histidinii sp. nov., Ohtaekwangia cretensis sp. nov., Ohtaekwangia indiensis sp. nov., Ohtaekwangia reichenbachii sp. nov. from diverse environment.</title>
        <authorList>
            <person name="Octaviana S."/>
        </authorList>
    </citation>
    <scope>NUCLEOTIDE SEQUENCE [LARGE SCALE GENOMIC DNA]</scope>
    <source>
        <strain evidence="1 2">PWU5</strain>
    </source>
</reference>
<organism evidence="1 2">
    <name type="scientific">Dawidia cretensis</name>
    <dbReference type="NCBI Taxonomy" id="2782350"/>
    <lineage>
        <taxon>Bacteria</taxon>
        <taxon>Pseudomonadati</taxon>
        <taxon>Bacteroidota</taxon>
        <taxon>Cytophagia</taxon>
        <taxon>Cytophagales</taxon>
        <taxon>Chryseotaleaceae</taxon>
        <taxon>Dawidia</taxon>
    </lineage>
</organism>
<accession>A0AAP2E153</accession>
<dbReference type="AlphaFoldDB" id="A0AAP2E153"/>
<protein>
    <submittedName>
        <fullName evidence="1">Uncharacterized protein</fullName>
    </submittedName>
</protein>
<name>A0AAP2E153_9BACT</name>
<dbReference type="EMBL" id="JAHESE010000026">
    <property type="protein sequence ID" value="MBT1710845.1"/>
    <property type="molecule type" value="Genomic_DNA"/>
</dbReference>
<proteinExistence type="predicted"/>
<sequence length="234" mass="27065">MKVALITEGPSEHRIVKHIITRYFKGEDVEIRQIQPKLISGRQDNNTPGGWNEVLKYCGREEIRDILIENDYLVIQIDTDQSQISPFDVSHTHLNNTQKSPSELCTEVIEKLKGLFKTDIKHEYGHRIFFAICVHTIECWLLPIYYSNKETHCSKTVSCISLLNKELSRQNIQTLPTNDKNSTNAVRVYDTILQNWRKRTDIEESARYHAGFQIFIDSLGSIQSAKQEPTESRS</sequence>
<keyword evidence="2" id="KW-1185">Reference proteome</keyword>
<gene>
    <name evidence="1" type="ORF">KK062_21565</name>
</gene>
<evidence type="ECO:0000313" key="1">
    <source>
        <dbReference type="EMBL" id="MBT1710845.1"/>
    </source>
</evidence>